<evidence type="ECO:0000313" key="8">
    <source>
        <dbReference type="EMBL" id="AAX55255.1"/>
    </source>
</evidence>
<evidence type="ECO:0000256" key="2">
    <source>
        <dbReference type="ARBA" id="ARBA00004613"/>
    </source>
</evidence>
<proteinExistence type="inferred from homology"/>
<dbReference type="Pfam" id="PF09392">
    <property type="entry name" value="T3SS_needle_F"/>
    <property type="match status" value="1"/>
</dbReference>
<accession>Q0VHG1</accession>
<comment type="similarity">
    <text evidence="7">Belongs to the SctF family.</text>
</comment>
<organism evidence="8">
    <name type="scientific">Edwardsiella tarda</name>
    <dbReference type="NCBI Taxonomy" id="636"/>
    <lineage>
        <taxon>Bacteria</taxon>
        <taxon>Pseudomonadati</taxon>
        <taxon>Pseudomonadota</taxon>
        <taxon>Gammaproteobacteria</taxon>
        <taxon>Enterobacterales</taxon>
        <taxon>Hafniaceae</taxon>
        <taxon>Edwardsiella</taxon>
    </lineage>
</organism>
<dbReference type="InterPro" id="IPR021123">
    <property type="entry name" value="T3SS_needle-like"/>
</dbReference>
<keyword evidence="3" id="KW-0813">Transport</keyword>
<reference evidence="8" key="1">
    <citation type="submission" date="2004-12" db="EMBL/GenBank/DDBJ databases">
        <title>Type III secretion genes in Edwardsiella tarda.</title>
        <authorList>
            <person name="Arikawa Y."/>
            <person name="Okinaka Y."/>
            <person name="Nakai T."/>
        </authorList>
    </citation>
    <scope>NUCLEOTIDE SEQUENCE</scope>
    <source>
        <strain evidence="8">FK1051</strain>
    </source>
</reference>
<dbReference type="Gene3D" id="1.20.58.90">
    <property type="match status" value="1"/>
</dbReference>
<dbReference type="GO" id="GO:0009986">
    <property type="term" value="C:cell surface"/>
    <property type="evidence" value="ECO:0007669"/>
    <property type="project" value="UniProtKB-SubCell"/>
</dbReference>
<dbReference type="GO" id="GO:0030254">
    <property type="term" value="P:protein secretion by the type III secretion system"/>
    <property type="evidence" value="ECO:0007669"/>
    <property type="project" value="InterPro"/>
</dbReference>
<keyword evidence="5" id="KW-0653">Protein transport</keyword>
<dbReference type="GO" id="GO:0030257">
    <property type="term" value="C:type III protein secretion system complex"/>
    <property type="evidence" value="ECO:0007669"/>
    <property type="project" value="InterPro"/>
</dbReference>
<evidence type="ECO:0000256" key="4">
    <source>
        <dbReference type="ARBA" id="ARBA00022525"/>
    </source>
</evidence>
<evidence type="ECO:0000256" key="3">
    <source>
        <dbReference type="ARBA" id="ARBA00022448"/>
    </source>
</evidence>
<dbReference type="GO" id="GO:0005576">
    <property type="term" value="C:extracellular region"/>
    <property type="evidence" value="ECO:0007669"/>
    <property type="project" value="UniProtKB-SubCell"/>
</dbReference>
<keyword evidence="4" id="KW-0964">Secreted</keyword>
<comment type="subcellular location">
    <subcellularLocation>
        <location evidence="1">Cell surface</location>
    </subcellularLocation>
    <subcellularLocation>
        <location evidence="2">Secreted</location>
    </subcellularLocation>
</comment>
<dbReference type="InterPro" id="IPR037203">
    <property type="entry name" value="T3SS_needle-like_sf"/>
</dbReference>
<dbReference type="AlphaFoldDB" id="Q0VHG1"/>
<protein>
    <submittedName>
        <fullName evidence="8">EsaG</fullName>
    </submittedName>
</protein>
<sequence>MGQPSPPRRLNTVRSLYNIEDIVSQLGNQVSRMSNDAHSVITSGNVNNDPQAMLKAQFAMQQYSVMIGYQSSVMKTVKDMMMSIISKIG</sequence>
<dbReference type="InterPro" id="IPR011841">
    <property type="entry name" value="T3SS_needle_YscF"/>
</dbReference>
<name>Q0VHG1_EDWTA</name>
<dbReference type="EMBL" id="AY850613">
    <property type="protein sequence ID" value="AAX55255.1"/>
    <property type="molecule type" value="Genomic_DNA"/>
</dbReference>
<evidence type="ECO:0000256" key="7">
    <source>
        <dbReference type="ARBA" id="ARBA00035658"/>
    </source>
</evidence>
<dbReference type="SUPFAM" id="SSF140129">
    <property type="entry name" value="MxiH-like"/>
    <property type="match status" value="1"/>
</dbReference>
<keyword evidence="6" id="KW-0843">Virulence</keyword>
<evidence type="ECO:0000256" key="5">
    <source>
        <dbReference type="ARBA" id="ARBA00022927"/>
    </source>
</evidence>
<evidence type="ECO:0000256" key="6">
    <source>
        <dbReference type="ARBA" id="ARBA00023026"/>
    </source>
</evidence>
<gene>
    <name evidence="8" type="primary">esaG</name>
</gene>
<dbReference type="NCBIfam" id="TIGR02105">
    <property type="entry name" value="III_needle"/>
    <property type="match status" value="1"/>
</dbReference>
<evidence type="ECO:0000256" key="1">
    <source>
        <dbReference type="ARBA" id="ARBA00004241"/>
    </source>
</evidence>